<name>A0A4C1Z2W4_EUMVA</name>
<gene>
    <name evidence="1" type="ORF">EVAR_56585_1</name>
</gene>
<sequence length="103" mass="11622">MYVQRNGKRKLAGSSACRMREADGDALAGLGLEPPRSLRYGRESVFRTHVAPTRKECKMHGHAFPIKMYATQCASGCTTYKMLLDWCIRRSCTPTATHETRLK</sequence>
<organism evidence="1 2">
    <name type="scientific">Eumeta variegata</name>
    <name type="common">Bagworm moth</name>
    <name type="synonym">Eumeta japonica</name>
    <dbReference type="NCBI Taxonomy" id="151549"/>
    <lineage>
        <taxon>Eukaryota</taxon>
        <taxon>Metazoa</taxon>
        <taxon>Ecdysozoa</taxon>
        <taxon>Arthropoda</taxon>
        <taxon>Hexapoda</taxon>
        <taxon>Insecta</taxon>
        <taxon>Pterygota</taxon>
        <taxon>Neoptera</taxon>
        <taxon>Endopterygota</taxon>
        <taxon>Lepidoptera</taxon>
        <taxon>Glossata</taxon>
        <taxon>Ditrysia</taxon>
        <taxon>Tineoidea</taxon>
        <taxon>Psychidae</taxon>
        <taxon>Oiketicinae</taxon>
        <taxon>Eumeta</taxon>
    </lineage>
</organism>
<comment type="caution">
    <text evidence="1">The sequence shown here is derived from an EMBL/GenBank/DDBJ whole genome shotgun (WGS) entry which is preliminary data.</text>
</comment>
<evidence type="ECO:0000313" key="1">
    <source>
        <dbReference type="EMBL" id="GBP80947.1"/>
    </source>
</evidence>
<dbReference type="EMBL" id="BGZK01001489">
    <property type="protein sequence ID" value="GBP80947.1"/>
    <property type="molecule type" value="Genomic_DNA"/>
</dbReference>
<keyword evidence="2" id="KW-1185">Reference proteome</keyword>
<dbReference type="Proteomes" id="UP000299102">
    <property type="component" value="Unassembled WGS sequence"/>
</dbReference>
<dbReference type="AlphaFoldDB" id="A0A4C1Z2W4"/>
<reference evidence="1 2" key="1">
    <citation type="journal article" date="2019" name="Commun. Biol.">
        <title>The bagworm genome reveals a unique fibroin gene that provides high tensile strength.</title>
        <authorList>
            <person name="Kono N."/>
            <person name="Nakamura H."/>
            <person name="Ohtoshi R."/>
            <person name="Tomita M."/>
            <person name="Numata K."/>
            <person name="Arakawa K."/>
        </authorList>
    </citation>
    <scope>NUCLEOTIDE SEQUENCE [LARGE SCALE GENOMIC DNA]</scope>
</reference>
<protein>
    <submittedName>
        <fullName evidence="1">Uncharacterized protein</fullName>
    </submittedName>
</protein>
<evidence type="ECO:0000313" key="2">
    <source>
        <dbReference type="Proteomes" id="UP000299102"/>
    </source>
</evidence>
<accession>A0A4C1Z2W4</accession>
<proteinExistence type="predicted"/>